<evidence type="ECO:0000313" key="1">
    <source>
        <dbReference type="EMBL" id="MDM5264769.1"/>
    </source>
</evidence>
<sequence length="40" mass="4690">MDKQQRKELFRKLKTLPKSVQNTLTVSHLARHIKVMKGLS</sequence>
<keyword evidence="2" id="KW-1185">Reference proteome</keyword>
<dbReference type="EMBL" id="JAQIBC010000015">
    <property type="protein sequence ID" value="MDM5264769.1"/>
    <property type="molecule type" value="Genomic_DNA"/>
</dbReference>
<dbReference type="Proteomes" id="UP001169066">
    <property type="component" value="Unassembled WGS sequence"/>
</dbReference>
<evidence type="ECO:0000313" key="2">
    <source>
        <dbReference type="Proteomes" id="UP001169066"/>
    </source>
</evidence>
<dbReference type="RefSeq" id="WP_289402650.1">
    <property type="nucleotide sequence ID" value="NZ_JAQIBC010000015.1"/>
</dbReference>
<proteinExistence type="predicted"/>
<comment type="caution">
    <text evidence="1">The sequence shown here is derived from an EMBL/GenBank/DDBJ whole genome shotgun (WGS) entry which is preliminary data.</text>
</comment>
<gene>
    <name evidence="1" type="ORF">PF327_11240</name>
</gene>
<name>A0ABT7QW38_9BACT</name>
<protein>
    <submittedName>
        <fullName evidence="1">Uncharacterized protein</fullName>
    </submittedName>
</protein>
<organism evidence="1 2">
    <name type="scientific">Sulfurovum xiamenensis</name>
    <dbReference type="NCBI Taxonomy" id="3019066"/>
    <lineage>
        <taxon>Bacteria</taxon>
        <taxon>Pseudomonadati</taxon>
        <taxon>Campylobacterota</taxon>
        <taxon>Epsilonproteobacteria</taxon>
        <taxon>Campylobacterales</taxon>
        <taxon>Sulfurovaceae</taxon>
        <taxon>Sulfurovum</taxon>
    </lineage>
</organism>
<reference evidence="1" key="1">
    <citation type="submission" date="2023-01" db="EMBL/GenBank/DDBJ databases">
        <title>Sulfurovum sp. XTW-4 genome assembly.</title>
        <authorList>
            <person name="Wang J."/>
        </authorList>
    </citation>
    <scope>NUCLEOTIDE SEQUENCE</scope>
    <source>
        <strain evidence="1">XTW-4</strain>
    </source>
</reference>
<accession>A0ABT7QW38</accession>